<reference evidence="3 4" key="1">
    <citation type="submission" date="2006-12" db="EMBL/GenBank/DDBJ databases">
        <title>Complete sequence of Chlorobium phaeobacteroides DSM 266.</title>
        <authorList>
            <consortium name="US DOE Joint Genome Institute"/>
            <person name="Copeland A."/>
            <person name="Lucas S."/>
            <person name="Lapidus A."/>
            <person name="Barry K."/>
            <person name="Detter J.C."/>
            <person name="Glavina del Rio T."/>
            <person name="Hammon N."/>
            <person name="Israni S."/>
            <person name="Pitluck S."/>
            <person name="Goltsman E."/>
            <person name="Schmutz J."/>
            <person name="Larimer F."/>
            <person name="Land M."/>
            <person name="Hauser L."/>
            <person name="Mikhailova N."/>
            <person name="Li T."/>
            <person name="Overmann J."/>
            <person name="Bryant D.A."/>
            <person name="Richardson P."/>
        </authorList>
    </citation>
    <scope>NUCLEOTIDE SEQUENCE [LARGE SCALE GENOMIC DNA]</scope>
    <source>
        <strain evidence="3 4">DSM 266</strain>
    </source>
</reference>
<dbReference type="HOGENOM" id="CLU_024970_3_0_10"/>
<dbReference type="PANTHER" id="PTHR30595">
    <property type="entry name" value="GLPR-RELATED TRANSCRIPTIONAL REPRESSOR"/>
    <property type="match status" value="1"/>
</dbReference>
<dbReference type="InterPro" id="IPR038461">
    <property type="entry name" value="Schlafen_AlbA_2_dom_sf"/>
</dbReference>
<dbReference type="eggNOG" id="COG2865">
    <property type="taxonomic scope" value="Bacteria"/>
</dbReference>
<evidence type="ECO:0000256" key="1">
    <source>
        <dbReference type="SAM" id="MobiDB-lite"/>
    </source>
</evidence>
<protein>
    <submittedName>
        <fullName evidence="3">Putative transcriptional regulator</fullName>
    </submittedName>
</protein>
<dbReference type="Gene3D" id="3.30.950.30">
    <property type="entry name" value="Schlafen, AAA domain"/>
    <property type="match status" value="1"/>
</dbReference>
<evidence type="ECO:0000313" key="4">
    <source>
        <dbReference type="Proteomes" id="UP000008701"/>
    </source>
</evidence>
<dbReference type="PANTHER" id="PTHR30595:SF6">
    <property type="entry name" value="SCHLAFEN ALBA-2 DOMAIN-CONTAINING PROTEIN"/>
    <property type="match status" value="1"/>
</dbReference>
<gene>
    <name evidence="3" type="ordered locus">Cpha266_1399</name>
</gene>
<keyword evidence="4" id="KW-1185">Reference proteome</keyword>
<feature type="domain" description="Schlafen AlbA-2" evidence="2">
    <location>
        <begin position="31"/>
        <end position="134"/>
    </location>
</feature>
<dbReference type="AlphaFoldDB" id="A1BGA1"/>
<dbReference type="Pfam" id="PF13749">
    <property type="entry name" value="HATPase_c_4"/>
    <property type="match status" value="1"/>
</dbReference>
<dbReference type="EMBL" id="CP000492">
    <property type="protein sequence ID" value="ABL65428.1"/>
    <property type="molecule type" value="Genomic_DNA"/>
</dbReference>
<dbReference type="InterPro" id="IPR007421">
    <property type="entry name" value="Schlafen_AlbA_2_dom"/>
</dbReference>
<dbReference type="eggNOG" id="COG1695">
    <property type="taxonomic scope" value="Bacteria"/>
</dbReference>
<accession>A1BGA1</accession>
<proteinExistence type="predicted"/>
<dbReference type="Gene3D" id="3.30.565.60">
    <property type="match status" value="1"/>
</dbReference>
<dbReference type="Pfam" id="PF04326">
    <property type="entry name" value="SLFN_AlbA_2"/>
    <property type="match status" value="1"/>
</dbReference>
<organism evidence="3 4">
    <name type="scientific">Chlorobium phaeobacteroides (strain DSM 266 / SMG 266 / 2430)</name>
    <dbReference type="NCBI Taxonomy" id="290317"/>
    <lineage>
        <taxon>Bacteria</taxon>
        <taxon>Pseudomonadati</taxon>
        <taxon>Chlorobiota</taxon>
        <taxon>Chlorobiia</taxon>
        <taxon>Chlorobiales</taxon>
        <taxon>Chlorobiaceae</taxon>
        <taxon>Chlorobium/Pelodictyon group</taxon>
        <taxon>Chlorobium</taxon>
    </lineage>
</organism>
<dbReference type="RefSeq" id="WP_011745244.1">
    <property type="nucleotide sequence ID" value="NC_008639.1"/>
</dbReference>
<name>A1BGA1_CHLPD</name>
<feature type="compositionally biased region" description="Basic and acidic residues" evidence="1">
    <location>
        <begin position="478"/>
        <end position="494"/>
    </location>
</feature>
<dbReference type="InterPro" id="IPR038475">
    <property type="entry name" value="RecG_C_sf"/>
</dbReference>
<dbReference type="KEGG" id="cph:Cpha266_1399"/>
<dbReference type="STRING" id="290317.Cpha266_1399"/>
<dbReference type="Proteomes" id="UP000008701">
    <property type="component" value="Chromosome"/>
</dbReference>
<sequence length="494" mass="55766">MDKKSLSERDICTKFITSVHDPLTPLLQAGEGFHTEFKQSLDKSFVEEACAFANSGGGRILLGVADSGVIRGIDTGNLMRSRVQDMLGQIEPLLHCEIEAVGDVLVVTIPEGTEKPYGCFRGFFMRMGANSQKLTRNQIIEFFQKEGRIRFDELSHPKAVYPDDFDPDAFTRFLKLAGISPSIDRETLLHNLDCLTADNRFTNLGVLFFTRDIDFFLNHAVVVCVLYRGSEKVTILDKKDFTGNIVENIDNALLFVKRHTKVRLRIEHLQHEEIPDYPEVALREAIINAVCHRDYFDRRANVTIEVFADRVVITNPGGLPSGLSPEEFGTKSVARNPRIASLLHRIDYIEKIGTGINRIRQAVAEHGGTELELRFNDFFTATFRSKIQVAQEVTGEVSEQVKAHDEVHDEAHELTDTERKILGACREATRSAPDLLEVLGYRTRTGNFKKAMSRLCDVLKLLEPTLPDSARSKNQKYRLTDKGREILRQEGSDE</sequence>
<evidence type="ECO:0000313" key="3">
    <source>
        <dbReference type="EMBL" id="ABL65428.1"/>
    </source>
</evidence>
<feature type="region of interest" description="Disordered" evidence="1">
    <location>
        <begin position="471"/>
        <end position="494"/>
    </location>
</feature>
<dbReference type="OrthoDB" id="593596at2"/>
<evidence type="ECO:0000259" key="2">
    <source>
        <dbReference type="Pfam" id="PF04326"/>
    </source>
</evidence>